<evidence type="ECO:0000313" key="1">
    <source>
        <dbReference type="EMBL" id="GAI86204.1"/>
    </source>
</evidence>
<proteinExistence type="predicted"/>
<sequence>AKKYGVDPEFVAAIMFYEIFDMTPGERLFDLFGSIIRPTTSGRMQVGYKAYKTVYPKAKSGRVIVALKMTNDEKNVDAGVKYIRHLMDLGKNKYGLRGEDLMLKVAGSYTATPFAKRILNMPKPPFKEIMEGNSAGLRGKYAPAIYAYSVRDALWYIRTKGIFKKSSSSPIKGMSIS</sequence>
<protein>
    <recommendedName>
        <fullName evidence="2">Transglycosylase SLT domain-containing protein</fullName>
    </recommendedName>
</protein>
<name>X1U1N2_9ZZZZ</name>
<dbReference type="EMBL" id="BARW01006096">
    <property type="protein sequence ID" value="GAI86204.1"/>
    <property type="molecule type" value="Genomic_DNA"/>
</dbReference>
<comment type="caution">
    <text evidence="1">The sequence shown here is derived from an EMBL/GenBank/DDBJ whole genome shotgun (WGS) entry which is preliminary data.</text>
</comment>
<evidence type="ECO:0008006" key="2">
    <source>
        <dbReference type="Google" id="ProtNLM"/>
    </source>
</evidence>
<organism evidence="1">
    <name type="scientific">marine sediment metagenome</name>
    <dbReference type="NCBI Taxonomy" id="412755"/>
    <lineage>
        <taxon>unclassified sequences</taxon>
        <taxon>metagenomes</taxon>
        <taxon>ecological metagenomes</taxon>
    </lineage>
</organism>
<reference evidence="1" key="1">
    <citation type="journal article" date="2014" name="Front. Microbiol.">
        <title>High frequency of phylogenetically diverse reductive dehalogenase-homologous genes in deep subseafloor sedimentary metagenomes.</title>
        <authorList>
            <person name="Kawai M."/>
            <person name="Futagami T."/>
            <person name="Toyoda A."/>
            <person name="Takaki Y."/>
            <person name="Nishi S."/>
            <person name="Hori S."/>
            <person name="Arai W."/>
            <person name="Tsubouchi T."/>
            <person name="Morono Y."/>
            <person name="Uchiyama I."/>
            <person name="Ito T."/>
            <person name="Fujiyama A."/>
            <person name="Inagaki F."/>
            <person name="Takami H."/>
        </authorList>
    </citation>
    <scope>NUCLEOTIDE SEQUENCE</scope>
    <source>
        <strain evidence="1">Expedition CK06-06</strain>
    </source>
</reference>
<gene>
    <name evidence="1" type="ORF">S12H4_12775</name>
</gene>
<dbReference type="Gene3D" id="1.10.530.10">
    <property type="match status" value="1"/>
</dbReference>
<accession>X1U1N2</accession>
<dbReference type="AlphaFoldDB" id="X1U1N2"/>
<feature type="non-terminal residue" evidence="1">
    <location>
        <position position="1"/>
    </location>
</feature>